<dbReference type="HOGENOM" id="CLU_2797798_0_0_1"/>
<dbReference type="EMBL" id="CM001221">
    <property type="protein sequence ID" value="AES96343.1"/>
    <property type="molecule type" value="Genomic_DNA"/>
</dbReference>
<dbReference type="Proteomes" id="UP000002051">
    <property type="component" value="Chromosome 5"/>
</dbReference>
<dbReference type="EnsemblPlants" id="AES96343">
    <property type="protein sequence ID" value="AES96343"/>
    <property type="gene ID" value="MTR_5g035960"/>
</dbReference>
<name>G7K5I0_MEDTR</name>
<keyword evidence="4" id="KW-1185">Reference proteome</keyword>
<proteinExistence type="predicted"/>
<gene>
    <name evidence="2" type="ordered locus">MTR_5g035960</name>
</gene>
<dbReference type="AlphaFoldDB" id="G7K5I0"/>
<accession>G7K5I0</accession>
<reference evidence="2 4" key="1">
    <citation type="journal article" date="2011" name="Nature">
        <title>The Medicago genome provides insight into the evolution of rhizobial symbioses.</title>
        <authorList>
            <person name="Young N.D."/>
            <person name="Debelle F."/>
            <person name="Oldroyd G.E."/>
            <person name="Geurts R."/>
            <person name="Cannon S.B."/>
            <person name="Udvardi M.K."/>
            <person name="Benedito V.A."/>
            <person name="Mayer K.F."/>
            <person name="Gouzy J."/>
            <person name="Schoof H."/>
            <person name="Van de Peer Y."/>
            <person name="Proost S."/>
            <person name="Cook D.R."/>
            <person name="Meyers B.C."/>
            <person name="Spannagl M."/>
            <person name="Cheung F."/>
            <person name="De Mita S."/>
            <person name="Krishnakumar V."/>
            <person name="Gundlach H."/>
            <person name="Zhou S."/>
            <person name="Mudge J."/>
            <person name="Bharti A.K."/>
            <person name="Murray J.D."/>
            <person name="Naoumkina M.A."/>
            <person name="Rosen B."/>
            <person name="Silverstein K.A."/>
            <person name="Tang H."/>
            <person name="Rombauts S."/>
            <person name="Zhao P.X."/>
            <person name="Zhou P."/>
            <person name="Barbe V."/>
            <person name="Bardou P."/>
            <person name="Bechner M."/>
            <person name="Bellec A."/>
            <person name="Berger A."/>
            <person name="Berges H."/>
            <person name="Bidwell S."/>
            <person name="Bisseling T."/>
            <person name="Choisne N."/>
            <person name="Couloux A."/>
            <person name="Denny R."/>
            <person name="Deshpande S."/>
            <person name="Dai X."/>
            <person name="Doyle J.J."/>
            <person name="Dudez A.M."/>
            <person name="Farmer A.D."/>
            <person name="Fouteau S."/>
            <person name="Franken C."/>
            <person name="Gibelin C."/>
            <person name="Gish J."/>
            <person name="Goldstein S."/>
            <person name="Gonzalez A.J."/>
            <person name="Green P.J."/>
            <person name="Hallab A."/>
            <person name="Hartog M."/>
            <person name="Hua A."/>
            <person name="Humphray S.J."/>
            <person name="Jeong D.H."/>
            <person name="Jing Y."/>
            <person name="Jocker A."/>
            <person name="Kenton S.M."/>
            <person name="Kim D.J."/>
            <person name="Klee K."/>
            <person name="Lai H."/>
            <person name="Lang C."/>
            <person name="Lin S."/>
            <person name="Macmil S.L."/>
            <person name="Magdelenat G."/>
            <person name="Matthews L."/>
            <person name="McCorrison J."/>
            <person name="Monaghan E.L."/>
            <person name="Mun J.H."/>
            <person name="Najar F.Z."/>
            <person name="Nicholson C."/>
            <person name="Noirot C."/>
            <person name="O'Bleness M."/>
            <person name="Paule C.R."/>
            <person name="Poulain J."/>
            <person name="Prion F."/>
            <person name="Qin B."/>
            <person name="Qu C."/>
            <person name="Retzel E.F."/>
            <person name="Riddle C."/>
            <person name="Sallet E."/>
            <person name="Samain S."/>
            <person name="Samson N."/>
            <person name="Sanders I."/>
            <person name="Saurat O."/>
            <person name="Scarpelli C."/>
            <person name="Schiex T."/>
            <person name="Segurens B."/>
            <person name="Severin A.J."/>
            <person name="Sherrier D.J."/>
            <person name="Shi R."/>
            <person name="Sims S."/>
            <person name="Singer S.R."/>
            <person name="Sinharoy S."/>
            <person name="Sterck L."/>
            <person name="Viollet A."/>
            <person name="Wang B.B."/>
            <person name="Wang K."/>
            <person name="Wang M."/>
            <person name="Wang X."/>
            <person name="Warfsmann J."/>
            <person name="Weissenbach J."/>
            <person name="White D.D."/>
            <person name="White J.D."/>
            <person name="Wiley G.B."/>
            <person name="Wincker P."/>
            <person name="Xing Y."/>
            <person name="Yang L."/>
            <person name="Yao Z."/>
            <person name="Ying F."/>
            <person name="Zhai J."/>
            <person name="Zhou L."/>
            <person name="Zuber A."/>
            <person name="Denarie J."/>
            <person name="Dixon R.A."/>
            <person name="May G.D."/>
            <person name="Schwartz D.C."/>
            <person name="Rogers J."/>
            <person name="Quetier F."/>
            <person name="Town C.D."/>
            <person name="Roe B.A."/>
        </authorList>
    </citation>
    <scope>NUCLEOTIDE SEQUENCE [LARGE SCALE GENOMIC DNA]</scope>
    <source>
        <strain evidence="2">A17</strain>
        <strain evidence="3 4">cv. Jemalong A17</strain>
    </source>
</reference>
<feature type="region of interest" description="Disordered" evidence="1">
    <location>
        <begin position="18"/>
        <end position="68"/>
    </location>
</feature>
<sequence>MVVQISFLNKIMEEEKEIKSGKKKGKIRQSDGDGTCGIREKENKPIPWGAPVPLSSLHTSRYGPGRRL</sequence>
<protein>
    <submittedName>
        <fullName evidence="2 3">Uncharacterized protein</fullName>
    </submittedName>
</protein>
<evidence type="ECO:0000313" key="3">
    <source>
        <dbReference type="EnsemblPlants" id="AES96343"/>
    </source>
</evidence>
<reference evidence="2 4" key="2">
    <citation type="journal article" date="2014" name="BMC Genomics">
        <title>An improved genome release (version Mt4.0) for the model legume Medicago truncatula.</title>
        <authorList>
            <person name="Tang H."/>
            <person name="Krishnakumar V."/>
            <person name="Bidwell S."/>
            <person name="Rosen B."/>
            <person name="Chan A."/>
            <person name="Zhou S."/>
            <person name="Gentzbittel L."/>
            <person name="Childs K.L."/>
            <person name="Yandell M."/>
            <person name="Gundlach H."/>
            <person name="Mayer K.F."/>
            <person name="Schwartz D.C."/>
            <person name="Town C.D."/>
        </authorList>
    </citation>
    <scope>GENOME REANNOTATION</scope>
    <source>
        <strain evidence="3 4">cv. Jemalong A17</strain>
    </source>
</reference>
<dbReference type="PaxDb" id="3880-AES96343"/>
<reference evidence="3" key="3">
    <citation type="submission" date="2015-04" db="UniProtKB">
        <authorList>
            <consortium name="EnsemblPlants"/>
        </authorList>
    </citation>
    <scope>IDENTIFICATION</scope>
    <source>
        <strain evidence="3">cv. Jemalong A17</strain>
    </source>
</reference>
<evidence type="ECO:0000313" key="4">
    <source>
        <dbReference type="Proteomes" id="UP000002051"/>
    </source>
</evidence>
<evidence type="ECO:0000313" key="2">
    <source>
        <dbReference type="EMBL" id="AES96343.1"/>
    </source>
</evidence>
<evidence type="ECO:0000256" key="1">
    <source>
        <dbReference type="SAM" id="MobiDB-lite"/>
    </source>
</evidence>
<organism evidence="2 4">
    <name type="scientific">Medicago truncatula</name>
    <name type="common">Barrel medic</name>
    <name type="synonym">Medicago tribuloides</name>
    <dbReference type="NCBI Taxonomy" id="3880"/>
    <lineage>
        <taxon>Eukaryota</taxon>
        <taxon>Viridiplantae</taxon>
        <taxon>Streptophyta</taxon>
        <taxon>Embryophyta</taxon>
        <taxon>Tracheophyta</taxon>
        <taxon>Spermatophyta</taxon>
        <taxon>Magnoliopsida</taxon>
        <taxon>eudicotyledons</taxon>
        <taxon>Gunneridae</taxon>
        <taxon>Pentapetalae</taxon>
        <taxon>rosids</taxon>
        <taxon>fabids</taxon>
        <taxon>Fabales</taxon>
        <taxon>Fabaceae</taxon>
        <taxon>Papilionoideae</taxon>
        <taxon>50 kb inversion clade</taxon>
        <taxon>NPAAA clade</taxon>
        <taxon>Hologalegina</taxon>
        <taxon>IRL clade</taxon>
        <taxon>Trifolieae</taxon>
        <taxon>Medicago</taxon>
    </lineage>
</organism>